<gene>
    <name evidence="2" type="ORF">M8T91_06710</name>
</gene>
<evidence type="ECO:0000313" key="3">
    <source>
        <dbReference type="Proteomes" id="UP001321520"/>
    </source>
</evidence>
<keyword evidence="1" id="KW-0472">Membrane</keyword>
<name>A0ABY9EH53_9GAMM</name>
<keyword evidence="3" id="KW-1185">Reference proteome</keyword>
<dbReference type="EMBL" id="CP098023">
    <property type="protein sequence ID" value="WKD51109.1"/>
    <property type="molecule type" value="Genomic_DNA"/>
</dbReference>
<organism evidence="2 3">
    <name type="scientific">Microbulbifer spongiae</name>
    <dbReference type="NCBI Taxonomy" id="2944933"/>
    <lineage>
        <taxon>Bacteria</taxon>
        <taxon>Pseudomonadati</taxon>
        <taxon>Pseudomonadota</taxon>
        <taxon>Gammaproteobacteria</taxon>
        <taxon>Cellvibrionales</taxon>
        <taxon>Microbulbiferaceae</taxon>
        <taxon>Microbulbifer</taxon>
    </lineage>
</organism>
<evidence type="ECO:0000256" key="1">
    <source>
        <dbReference type="SAM" id="Phobius"/>
    </source>
</evidence>
<reference evidence="2 3" key="1">
    <citation type="submission" date="2022-05" db="EMBL/GenBank/DDBJ databases">
        <title>Microbulbifer sp. nov., isolated from sponge.</title>
        <authorList>
            <person name="Gao L."/>
        </authorList>
    </citation>
    <scope>NUCLEOTIDE SEQUENCE [LARGE SCALE GENOMIC DNA]</scope>
    <source>
        <strain evidence="2 3">MI-G</strain>
    </source>
</reference>
<proteinExistence type="predicted"/>
<keyword evidence="1" id="KW-0812">Transmembrane</keyword>
<keyword evidence="1" id="KW-1133">Transmembrane helix</keyword>
<feature type="transmembrane region" description="Helical" evidence="1">
    <location>
        <begin position="31"/>
        <end position="48"/>
    </location>
</feature>
<protein>
    <submittedName>
        <fullName evidence="2">Uncharacterized protein</fullName>
    </submittedName>
</protein>
<dbReference type="Proteomes" id="UP001321520">
    <property type="component" value="Chromosome"/>
</dbReference>
<feature type="transmembrane region" description="Helical" evidence="1">
    <location>
        <begin position="7"/>
        <end position="25"/>
    </location>
</feature>
<sequence>MKENKKKLLAALAAAIVIYGLYIVITGKDFNFLIVIPLINIFLIVTLIRGSGPKKVSDPVGYVKFTNGKINFGENNISVIKIKKIALEAVENECYFSLPYNQTAPGKCPIFVFPLEKLTDFKKHLLTGLGEVEIIT</sequence>
<dbReference type="RefSeq" id="WP_301418065.1">
    <property type="nucleotide sequence ID" value="NZ_CP098023.1"/>
</dbReference>
<evidence type="ECO:0000313" key="2">
    <source>
        <dbReference type="EMBL" id="WKD51109.1"/>
    </source>
</evidence>
<accession>A0ABY9EH53</accession>